<organism evidence="1">
    <name type="scientific">marine sediment metagenome</name>
    <dbReference type="NCBI Taxonomy" id="412755"/>
    <lineage>
        <taxon>unclassified sequences</taxon>
        <taxon>metagenomes</taxon>
        <taxon>ecological metagenomes</taxon>
    </lineage>
</organism>
<protein>
    <submittedName>
        <fullName evidence="1">Uncharacterized protein</fullName>
    </submittedName>
</protein>
<accession>X0WXI1</accession>
<name>X0WXI1_9ZZZZ</name>
<dbReference type="EMBL" id="BARS01047035">
    <property type="protein sequence ID" value="GAG35664.1"/>
    <property type="molecule type" value="Genomic_DNA"/>
</dbReference>
<comment type="caution">
    <text evidence="1">The sequence shown here is derived from an EMBL/GenBank/DDBJ whole genome shotgun (WGS) entry which is preliminary data.</text>
</comment>
<proteinExistence type="predicted"/>
<evidence type="ECO:0000313" key="1">
    <source>
        <dbReference type="EMBL" id="GAG35664.1"/>
    </source>
</evidence>
<dbReference type="AlphaFoldDB" id="X0WXI1"/>
<reference evidence="1" key="1">
    <citation type="journal article" date="2014" name="Front. Microbiol.">
        <title>High frequency of phylogenetically diverse reductive dehalogenase-homologous genes in deep subseafloor sedimentary metagenomes.</title>
        <authorList>
            <person name="Kawai M."/>
            <person name="Futagami T."/>
            <person name="Toyoda A."/>
            <person name="Takaki Y."/>
            <person name="Nishi S."/>
            <person name="Hori S."/>
            <person name="Arai W."/>
            <person name="Tsubouchi T."/>
            <person name="Morono Y."/>
            <person name="Uchiyama I."/>
            <person name="Ito T."/>
            <person name="Fujiyama A."/>
            <person name="Inagaki F."/>
            <person name="Takami H."/>
        </authorList>
    </citation>
    <scope>NUCLEOTIDE SEQUENCE</scope>
    <source>
        <strain evidence="1">Expedition CK06-06</strain>
    </source>
</reference>
<gene>
    <name evidence="1" type="ORF">S01H1_70709</name>
</gene>
<sequence>MIGCEKCSDPDGVCAECYARVTALEAELLAHDAELRRMEKCARVAKRALTAIFTSGLDPDPPEGDQCAGCLYLRLHGADNQDGGAK</sequence>